<organism evidence="2">
    <name type="scientific">Scylla olivacea</name>
    <name type="common">Orange mud crab</name>
    <name type="synonym">Cancer olivacea</name>
    <dbReference type="NCBI Taxonomy" id="85551"/>
    <lineage>
        <taxon>Eukaryota</taxon>
        <taxon>Metazoa</taxon>
        <taxon>Ecdysozoa</taxon>
        <taxon>Arthropoda</taxon>
        <taxon>Crustacea</taxon>
        <taxon>Multicrustacea</taxon>
        <taxon>Malacostraca</taxon>
        <taxon>Eumalacostraca</taxon>
        <taxon>Eucarida</taxon>
        <taxon>Decapoda</taxon>
        <taxon>Pleocyemata</taxon>
        <taxon>Brachyura</taxon>
        <taxon>Eubrachyura</taxon>
        <taxon>Portunoidea</taxon>
        <taxon>Portunidae</taxon>
        <taxon>Portuninae</taxon>
        <taxon>Scylla</taxon>
    </lineage>
</organism>
<dbReference type="Pfam" id="PF00090">
    <property type="entry name" value="TSP_1"/>
    <property type="match status" value="1"/>
</dbReference>
<feature type="region of interest" description="Disordered" evidence="1">
    <location>
        <begin position="102"/>
        <end position="125"/>
    </location>
</feature>
<sequence length="180" mass="20236">MMLSGKHWSVAVTMAPIVVVVVVAAVARVASGQYLLEKTYVEKWRYPQRGVKVTKKIKFRITPRGSGRPAKPRSKGGRTETRAEKQHVRRIQVKDEAEHNDYPAHWVNPNSTPEAPAVGVSRSGGRERLRHAESWGPWGEWSACGATCGAGQRYRSRVCLLEPCEGPRWQLEQCMMAKCR</sequence>
<evidence type="ECO:0000256" key="1">
    <source>
        <dbReference type="SAM" id="MobiDB-lite"/>
    </source>
</evidence>
<accession>A0A0P4W4Y5</accession>
<dbReference type="AlphaFoldDB" id="A0A0P4W4Y5"/>
<feature type="compositionally biased region" description="Basic and acidic residues" evidence="1">
    <location>
        <begin position="77"/>
        <end position="89"/>
    </location>
</feature>
<dbReference type="InterPro" id="IPR036383">
    <property type="entry name" value="TSP1_rpt_sf"/>
</dbReference>
<dbReference type="SMART" id="SM00209">
    <property type="entry name" value="TSP1"/>
    <property type="match status" value="1"/>
</dbReference>
<feature type="region of interest" description="Disordered" evidence="1">
    <location>
        <begin position="58"/>
        <end position="89"/>
    </location>
</feature>
<dbReference type="InterPro" id="IPR000884">
    <property type="entry name" value="TSP1_rpt"/>
</dbReference>
<evidence type="ECO:0000313" key="2">
    <source>
        <dbReference type="EMBL" id="JAI63614.1"/>
    </source>
</evidence>
<dbReference type="PROSITE" id="PS50092">
    <property type="entry name" value="TSP1"/>
    <property type="match status" value="1"/>
</dbReference>
<dbReference type="EMBL" id="GDRN01071995">
    <property type="protein sequence ID" value="JAI63614.1"/>
    <property type="molecule type" value="Transcribed_RNA"/>
</dbReference>
<proteinExistence type="predicted"/>
<name>A0A0P4W4Y5_SCYOL</name>
<dbReference type="Gene3D" id="2.20.100.10">
    <property type="entry name" value="Thrombospondin type-1 (TSP1) repeat"/>
    <property type="match status" value="1"/>
</dbReference>
<protein>
    <submittedName>
        <fullName evidence="2">Uncharacterized protein</fullName>
    </submittedName>
</protein>
<dbReference type="SUPFAM" id="SSF82895">
    <property type="entry name" value="TSP-1 type 1 repeat"/>
    <property type="match status" value="1"/>
</dbReference>
<reference evidence="2" key="1">
    <citation type="submission" date="2015-09" db="EMBL/GenBank/DDBJ databases">
        <title>Scylla olivacea transcriptome.</title>
        <authorList>
            <person name="Ikhwanuddin M."/>
        </authorList>
    </citation>
    <scope>NUCLEOTIDE SEQUENCE</scope>
</reference>